<dbReference type="RefSeq" id="WP_131169319.1">
    <property type="nucleotide sequence ID" value="NZ_SDMQ01000013.1"/>
</dbReference>
<reference evidence="1 2" key="1">
    <citation type="submission" date="2019-01" db="EMBL/GenBank/DDBJ databases">
        <title>Lactibacter flavus gen. nov., sp. nov., a novel bacterium of the family Propionibacteriaceae isolated from raw milk and dairy products.</title>
        <authorList>
            <person name="Huptas C."/>
            <person name="Wenning M."/>
            <person name="Breitenwieser F."/>
            <person name="Doll E."/>
            <person name="Von Neubeck M."/>
            <person name="Busse H.-J."/>
            <person name="Scherer S."/>
        </authorList>
    </citation>
    <scope>NUCLEOTIDE SEQUENCE [LARGE SCALE GENOMIC DNA]</scope>
    <source>
        <strain evidence="1 2">KCTC 33808</strain>
    </source>
</reference>
<comment type="caution">
    <text evidence="1">The sequence shown here is derived from an EMBL/GenBank/DDBJ whole genome shotgun (WGS) entry which is preliminary data.</text>
</comment>
<dbReference type="Gene3D" id="3.30.565.10">
    <property type="entry name" value="Histidine kinase-like ATPase, C-terminal domain"/>
    <property type="match status" value="1"/>
</dbReference>
<sequence length="86" mass="9337">MANNILKHAPPGSECSLTLHEEDAVLHGVFVNRTPDKRAGRVGLGLVGIEERLRLLNGTAEVSAADGLWRTHVTLPTGQRHLVPRL</sequence>
<proteinExistence type="predicted"/>
<protein>
    <submittedName>
        <fullName evidence="1">Uncharacterized protein</fullName>
    </submittedName>
</protein>
<dbReference type="InterPro" id="IPR036890">
    <property type="entry name" value="HATPase_C_sf"/>
</dbReference>
<dbReference type="Proteomes" id="UP000292373">
    <property type="component" value="Unassembled WGS sequence"/>
</dbReference>
<keyword evidence="2" id="KW-1185">Reference proteome</keyword>
<accession>A0A4V6MV14</accession>
<gene>
    <name evidence="1" type="ORF">ET989_12065</name>
</gene>
<organism evidence="1 2">
    <name type="scientific">Propioniciclava sinopodophylli</name>
    <dbReference type="NCBI Taxonomy" id="1837344"/>
    <lineage>
        <taxon>Bacteria</taxon>
        <taxon>Bacillati</taxon>
        <taxon>Actinomycetota</taxon>
        <taxon>Actinomycetes</taxon>
        <taxon>Propionibacteriales</taxon>
        <taxon>Propionibacteriaceae</taxon>
        <taxon>Propioniciclava</taxon>
    </lineage>
</organism>
<dbReference type="OrthoDB" id="3728060at2"/>
<name>A0A4V6MV14_9ACTN</name>
<evidence type="ECO:0000313" key="1">
    <source>
        <dbReference type="EMBL" id="TBT83205.1"/>
    </source>
</evidence>
<dbReference type="AlphaFoldDB" id="A0A4V6MV14"/>
<evidence type="ECO:0000313" key="2">
    <source>
        <dbReference type="Proteomes" id="UP000292373"/>
    </source>
</evidence>
<dbReference type="EMBL" id="SDMQ01000013">
    <property type="protein sequence ID" value="TBT83205.1"/>
    <property type="molecule type" value="Genomic_DNA"/>
</dbReference>